<keyword evidence="2" id="KW-1185">Reference proteome</keyword>
<proteinExistence type="predicted"/>
<reference evidence="1 2" key="1">
    <citation type="submission" date="2018-12" db="EMBL/GenBank/DDBJ databases">
        <authorList>
            <person name="Toschakov S.V."/>
        </authorList>
    </citation>
    <scope>NUCLEOTIDE SEQUENCE [LARGE SCALE GENOMIC DNA]</scope>
    <source>
        <strain evidence="1 2">GM2012</strain>
    </source>
</reference>
<evidence type="ECO:0000313" key="1">
    <source>
        <dbReference type="EMBL" id="RUL82216.1"/>
    </source>
</evidence>
<protein>
    <submittedName>
        <fullName evidence="1">Uncharacterized protein</fullName>
    </submittedName>
</protein>
<sequence length="237" mass="25492">MNNRMTVGADRAKVFDGIDLVCASDVGERAKVVNVNEPLGNLPIDVPEADLADATSRAVMFKAPTAGVRAAFVDVDRDAPDFPLRDGRRRRDLLGQQQGCSVDPAERFQGLGDLGTHFPPETVVGLMANGPSGPPPVTAIGADIGLEANHVAERMAKPAIKRIHDGISTWDVGQLREERRPDGTTGGVVLLDEEPTLLIAHPIADRIEATYVLVDGGDARQIMNSCRHLLRKPLKSR</sequence>
<accession>A0A432MDE3</accession>
<gene>
    <name evidence="1" type="ORF">TsocGM_23815</name>
</gene>
<dbReference type="Proteomes" id="UP000280296">
    <property type="component" value="Unassembled WGS sequence"/>
</dbReference>
<dbReference type="EMBL" id="RYZH01000074">
    <property type="protein sequence ID" value="RUL82216.1"/>
    <property type="molecule type" value="Genomic_DNA"/>
</dbReference>
<reference evidence="1 2" key="2">
    <citation type="submission" date="2019-01" db="EMBL/GenBank/DDBJ databases">
        <title>Tautonia sociabilis, a novel thermotolerant planctomycete of Isosphaeraceae family, isolated from a 4000 m deep subterranean habitat.</title>
        <authorList>
            <person name="Kovaleva O.L."/>
            <person name="Elcheninov A.G."/>
            <person name="Van Heerden E."/>
            <person name="Toshchakov S.V."/>
            <person name="Novikov A."/>
            <person name="Bonch-Osmolovskaya E.A."/>
            <person name="Kublanov I.V."/>
        </authorList>
    </citation>
    <scope>NUCLEOTIDE SEQUENCE [LARGE SCALE GENOMIC DNA]</scope>
    <source>
        <strain evidence="1 2">GM2012</strain>
    </source>
</reference>
<evidence type="ECO:0000313" key="2">
    <source>
        <dbReference type="Proteomes" id="UP000280296"/>
    </source>
</evidence>
<name>A0A432MDE3_9BACT</name>
<comment type="caution">
    <text evidence="1">The sequence shown here is derived from an EMBL/GenBank/DDBJ whole genome shotgun (WGS) entry which is preliminary data.</text>
</comment>
<organism evidence="1 2">
    <name type="scientific">Tautonia sociabilis</name>
    <dbReference type="NCBI Taxonomy" id="2080755"/>
    <lineage>
        <taxon>Bacteria</taxon>
        <taxon>Pseudomonadati</taxon>
        <taxon>Planctomycetota</taxon>
        <taxon>Planctomycetia</taxon>
        <taxon>Isosphaerales</taxon>
        <taxon>Isosphaeraceae</taxon>
        <taxon>Tautonia</taxon>
    </lineage>
</organism>
<dbReference type="RefSeq" id="WP_126727956.1">
    <property type="nucleotide sequence ID" value="NZ_RYZH01000074.1"/>
</dbReference>
<dbReference type="AlphaFoldDB" id="A0A432MDE3"/>